<dbReference type="Proteomes" id="UP000579647">
    <property type="component" value="Unassembled WGS sequence"/>
</dbReference>
<evidence type="ECO:0000259" key="5">
    <source>
        <dbReference type="PROSITE" id="PS50199"/>
    </source>
</evidence>
<evidence type="ECO:0000313" key="6">
    <source>
        <dbReference type="EMBL" id="MBB5489833.1"/>
    </source>
</evidence>
<proteinExistence type="predicted"/>
<gene>
    <name evidence="6" type="ORF">HNR07_000970</name>
</gene>
<keyword evidence="3" id="KW-0862">Zinc</keyword>
<dbReference type="PROSITE" id="PS01358">
    <property type="entry name" value="ZF_RANBP2_1"/>
    <property type="match status" value="1"/>
</dbReference>
<sequence>MAQGNWQCGMCAAYNEPSKHVCMVCDTFRELGTRGAEPTSGDLLAPTQDMFGGLLEEPVAARPSEAEDDLPPVRVMEPPPARLGGARLPQPETVPAAEPDRVSEQVSEGLTEPVAAEPVPLAEPEQDPGWWDRQAVADTEPVPVPVATGPEPGAGVTEPLRTVSGTTGTAHRVSGRWSPPRWPQGSVRALALAAVGGVTLVLAWLLPGSEEDATGPAEGEGRERECPERVAAHVPGTGRGALVDAFETERHRIVLCANGAGELYYFGEFLDGNGEVMVVPAVRTDEGYVADAGQTRYEIGGGVVVITGGDGAEIARLPLKSVPDPE</sequence>
<comment type="caution">
    <text evidence="6">The sequence shown here is derived from an EMBL/GenBank/DDBJ whole genome shotgun (WGS) entry which is preliminary data.</text>
</comment>
<feature type="region of interest" description="Disordered" evidence="4">
    <location>
        <begin position="62"/>
        <end position="114"/>
    </location>
</feature>
<keyword evidence="2" id="KW-0863">Zinc-finger</keyword>
<feature type="region of interest" description="Disordered" evidence="4">
    <location>
        <begin position="146"/>
        <end position="180"/>
    </location>
</feature>
<name>A0A840W3F0_9ACTN</name>
<dbReference type="InterPro" id="IPR036443">
    <property type="entry name" value="Znf_RanBP2_sf"/>
</dbReference>
<evidence type="ECO:0000256" key="4">
    <source>
        <dbReference type="SAM" id="MobiDB-lite"/>
    </source>
</evidence>
<protein>
    <recommendedName>
        <fullName evidence="5">RanBP2-type domain-containing protein</fullName>
    </recommendedName>
</protein>
<keyword evidence="7" id="KW-1185">Reference proteome</keyword>
<evidence type="ECO:0000256" key="2">
    <source>
        <dbReference type="ARBA" id="ARBA00022771"/>
    </source>
</evidence>
<organism evidence="6 7">
    <name type="scientific">Nocardiopsis metallicus</name>
    <dbReference type="NCBI Taxonomy" id="179819"/>
    <lineage>
        <taxon>Bacteria</taxon>
        <taxon>Bacillati</taxon>
        <taxon>Actinomycetota</taxon>
        <taxon>Actinomycetes</taxon>
        <taxon>Streptosporangiales</taxon>
        <taxon>Nocardiopsidaceae</taxon>
        <taxon>Nocardiopsis</taxon>
    </lineage>
</organism>
<evidence type="ECO:0000313" key="7">
    <source>
        <dbReference type="Proteomes" id="UP000579647"/>
    </source>
</evidence>
<dbReference type="InterPro" id="IPR001876">
    <property type="entry name" value="Znf_RanBP2"/>
</dbReference>
<dbReference type="AlphaFoldDB" id="A0A840W3F0"/>
<dbReference type="SUPFAM" id="SSF90209">
    <property type="entry name" value="Ran binding protein zinc finger-like"/>
    <property type="match status" value="1"/>
</dbReference>
<reference evidence="6 7" key="1">
    <citation type="submission" date="2020-08" db="EMBL/GenBank/DDBJ databases">
        <title>Sequencing the genomes of 1000 actinobacteria strains.</title>
        <authorList>
            <person name="Klenk H.-P."/>
        </authorList>
    </citation>
    <scope>NUCLEOTIDE SEQUENCE [LARGE SCALE GENOMIC DNA]</scope>
    <source>
        <strain evidence="6 7">DSM 44598</strain>
    </source>
</reference>
<dbReference type="RefSeq" id="WP_184362430.1">
    <property type="nucleotide sequence ID" value="NZ_BAAAKM010000046.1"/>
</dbReference>
<evidence type="ECO:0000256" key="3">
    <source>
        <dbReference type="ARBA" id="ARBA00022833"/>
    </source>
</evidence>
<feature type="domain" description="RanBP2-type" evidence="5">
    <location>
        <begin position="2"/>
        <end position="31"/>
    </location>
</feature>
<dbReference type="PROSITE" id="PS50199">
    <property type="entry name" value="ZF_RANBP2_2"/>
    <property type="match status" value="1"/>
</dbReference>
<dbReference type="Gene3D" id="4.10.1060.10">
    <property type="entry name" value="Zinc finger, RanBP2-type"/>
    <property type="match status" value="1"/>
</dbReference>
<keyword evidence="1" id="KW-0479">Metal-binding</keyword>
<dbReference type="EMBL" id="JACHDO010000001">
    <property type="protein sequence ID" value="MBB5489833.1"/>
    <property type="molecule type" value="Genomic_DNA"/>
</dbReference>
<accession>A0A840W3F0</accession>
<evidence type="ECO:0000256" key="1">
    <source>
        <dbReference type="ARBA" id="ARBA00022723"/>
    </source>
</evidence>
<dbReference type="GO" id="GO:0008270">
    <property type="term" value="F:zinc ion binding"/>
    <property type="evidence" value="ECO:0007669"/>
    <property type="project" value="UniProtKB-KW"/>
</dbReference>